<dbReference type="PANTHER" id="PTHR30222">
    <property type="entry name" value="SPERMIDINE/PUTRESCINE-BINDING PERIPLASMIC PROTEIN"/>
    <property type="match status" value="1"/>
</dbReference>
<dbReference type="EMBL" id="JADGMQ010000016">
    <property type="protein sequence ID" value="MBI1622435.1"/>
    <property type="molecule type" value="Genomic_DNA"/>
</dbReference>
<feature type="signal peptide" evidence="6">
    <location>
        <begin position="1"/>
        <end position="23"/>
    </location>
</feature>
<reference evidence="7 8" key="1">
    <citation type="submission" date="2020-10" db="EMBL/GenBank/DDBJ databases">
        <title>Aquamicrobium zhengzhouensis sp. nov., a exopolysaccharide producing bacterium isolated from farmland soil.</title>
        <authorList>
            <person name="Wang X."/>
        </authorList>
    </citation>
    <scope>NUCLEOTIDE SEQUENCE [LARGE SCALE GENOMIC DNA]</scope>
    <source>
        <strain evidence="8">cd-1</strain>
    </source>
</reference>
<evidence type="ECO:0000313" key="7">
    <source>
        <dbReference type="EMBL" id="MBI1622435.1"/>
    </source>
</evidence>
<evidence type="ECO:0000256" key="2">
    <source>
        <dbReference type="ARBA" id="ARBA00022448"/>
    </source>
</evidence>
<dbReference type="Gene3D" id="3.40.190.10">
    <property type="entry name" value="Periplasmic binding protein-like II"/>
    <property type="match status" value="2"/>
</dbReference>
<evidence type="ECO:0000256" key="6">
    <source>
        <dbReference type="SAM" id="SignalP"/>
    </source>
</evidence>
<feature type="chain" id="PRO_5045204481" description="Putrescine-binding periplasmic protein" evidence="6">
    <location>
        <begin position="24"/>
        <end position="344"/>
    </location>
</feature>
<dbReference type="PANTHER" id="PTHR30222:SF12">
    <property type="entry name" value="NORSPERMIDINE SENSOR"/>
    <property type="match status" value="1"/>
</dbReference>
<evidence type="ECO:0000256" key="1">
    <source>
        <dbReference type="ARBA" id="ARBA00004418"/>
    </source>
</evidence>
<protein>
    <recommendedName>
        <fullName evidence="5">Putrescine-binding periplasmic protein</fullName>
    </recommendedName>
</protein>
<dbReference type="InterPro" id="IPR001188">
    <property type="entry name" value="Sperm_putr-bd"/>
</dbReference>
<keyword evidence="8" id="KW-1185">Reference proteome</keyword>
<evidence type="ECO:0000256" key="5">
    <source>
        <dbReference type="PIRNR" id="PIRNR019574"/>
    </source>
</evidence>
<organism evidence="7 8">
    <name type="scientific">Aquamicrobium zhengzhouense</name>
    <dbReference type="NCBI Taxonomy" id="2781738"/>
    <lineage>
        <taxon>Bacteria</taxon>
        <taxon>Pseudomonadati</taxon>
        <taxon>Pseudomonadota</taxon>
        <taxon>Alphaproteobacteria</taxon>
        <taxon>Hyphomicrobiales</taxon>
        <taxon>Phyllobacteriaceae</taxon>
        <taxon>Aquamicrobium</taxon>
    </lineage>
</organism>
<proteinExistence type="inferred from homology"/>
<dbReference type="Pfam" id="PF13416">
    <property type="entry name" value="SBP_bac_8"/>
    <property type="match status" value="1"/>
</dbReference>
<dbReference type="PRINTS" id="PR00909">
    <property type="entry name" value="SPERMDNBNDNG"/>
</dbReference>
<dbReference type="InterPro" id="IPR006059">
    <property type="entry name" value="SBP"/>
</dbReference>
<evidence type="ECO:0000313" key="8">
    <source>
        <dbReference type="Proteomes" id="UP000601789"/>
    </source>
</evidence>
<evidence type="ECO:0000256" key="3">
    <source>
        <dbReference type="ARBA" id="ARBA00022729"/>
    </source>
</evidence>
<comment type="subcellular location">
    <subcellularLocation>
        <location evidence="1 5">Periplasm</location>
    </subcellularLocation>
</comment>
<sequence>MKWKTTSVAAALAVFSLAGSASAEGELNIFNWGDYTSAELIKKFEETHDVKVTITDYDSNDTALAKVRAGGHGFDIVVPSANYVQIWVKEDLLLEARPDQMENFKNVDERWVDVAWDKGRRYTVPWLWGLTGVGVNTKVYGGDINTSAIFLDPPPELVGKINVAPEMNDVLFATIKYFGADWCTEDREVLKKVRDKLVEAKPKWLAMDYSVTEKLPAGDYSAVYYWNGAIMRSRVKNPDIKFGYPKEGFPYFMDSVAILKDAKNVENAKLFMNFIMEPENAAMISAFAKYANGIKGSAEFMPDDMKDAPELVVPAEFESAGEFLETCSPETQQLYARIWTDVQK</sequence>
<accession>A0ABS0SIG7</accession>
<dbReference type="Proteomes" id="UP000601789">
    <property type="component" value="Unassembled WGS sequence"/>
</dbReference>
<keyword evidence="2 5" id="KW-0813">Transport</keyword>
<keyword evidence="3 6" id="KW-0732">Signal</keyword>
<comment type="similarity">
    <text evidence="5">Belongs to the bacterial solute-binding protein PotD/PotF family.</text>
</comment>
<dbReference type="RefSeq" id="WP_198477976.1">
    <property type="nucleotide sequence ID" value="NZ_JADGMQ010000016.1"/>
</dbReference>
<dbReference type="PIRSF" id="PIRSF019574">
    <property type="entry name" value="Periplasmic_polyamine_BP"/>
    <property type="match status" value="1"/>
</dbReference>
<name>A0ABS0SIG7_9HYPH</name>
<comment type="caution">
    <text evidence="7">The sequence shown here is derived from an EMBL/GenBank/DDBJ whole genome shotgun (WGS) entry which is preliminary data.</text>
</comment>
<gene>
    <name evidence="7" type="ORF">IOD40_17375</name>
</gene>
<comment type="function">
    <text evidence="5">Required for the activity of the bacterial periplasmic transport system of putrescine.</text>
</comment>
<evidence type="ECO:0000256" key="4">
    <source>
        <dbReference type="ARBA" id="ARBA00022764"/>
    </source>
</evidence>
<dbReference type="SUPFAM" id="SSF53850">
    <property type="entry name" value="Periplasmic binding protein-like II"/>
    <property type="match status" value="1"/>
</dbReference>
<keyword evidence="4 5" id="KW-0574">Periplasm</keyword>